<proteinExistence type="predicted"/>
<accession>A0A5F2EZX1</accession>
<dbReference type="Proteomes" id="UP000244384">
    <property type="component" value="Chromosome"/>
</dbReference>
<dbReference type="RefSeq" id="WP_108578391.1">
    <property type="nucleotide sequence ID" value="NZ_CP026952.1"/>
</dbReference>
<dbReference type="OrthoDB" id="3215033at2"/>
<organism evidence="1 2">
    <name type="scientific">Aeromicrobium chenweiae</name>
    <dbReference type="NCBI Taxonomy" id="2079793"/>
    <lineage>
        <taxon>Bacteria</taxon>
        <taxon>Bacillati</taxon>
        <taxon>Actinomycetota</taxon>
        <taxon>Actinomycetes</taxon>
        <taxon>Propionibacteriales</taxon>
        <taxon>Nocardioidaceae</taxon>
        <taxon>Aeromicrobium</taxon>
    </lineage>
</organism>
<dbReference type="AlphaFoldDB" id="A0A2S0WN36"/>
<reference evidence="2" key="1">
    <citation type="submission" date="2018-01" db="EMBL/GenBank/DDBJ databases">
        <authorList>
            <person name="Li J."/>
        </authorList>
    </citation>
    <scope>NUCLEOTIDE SEQUENCE [LARGE SCALE GENOMIC DNA]</scope>
    <source>
        <strain evidence="2">592</strain>
    </source>
</reference>
<dbReference type="EMBL" id="CP026952">
    <property type="protein sequence ID" value="AWB92727.1"/>
    <property type="molecule type" value="Genomic_DNA"/>
</dbReference>
<protein>
    <submittedName>
        <fullName evidence="1">DUF3046 domain-containing protein</fullName>
    </submittedName>
</protein>
<accession>A0A2S0WN36</accession>
<gene>
    <name evidence="1" type="ORF">C3E78_11230</name>
</gene>
<evidence type="ECO:0000313" key="2">
    <source>
        <dbReference type="Proteomes" id="UP000244384"/>
    </source>
</evidence>
<evidence type="ECO:0000313" key="1">
    <source>
        <dbReference type="EMBL" id="AWB92727.1"/>
    </source>
</evidence>
<name>A0A2S0WN36_9ACTN</name>
<sequence length="64" mass="7319">MRHSEFWDRMDRHLGAGYSRVWAESHVMSILGGRTVTEALEAGEDPKTVWRAVHATRNLPASER</sequence>
<dbReference type="InterPro" id="IPR021408">
    <property type="entry name" value="DUF3046"/>
</dbReference>
<dbReference type="Pfam" id="PF11248">
    <property type="entry name" value="DUF3046"/>
    <property type="match status" value="1"/>
</dbReference>
<keyword evidence="2" id="KW-1185">Reference proteome</keyword>
<dbReference type="KEGG" id="aez:C3E78_11230"/>